<protein>
    <submittedName>
        <fullName evidence="3">PCI domain-containing protein</fullName>
    </submittedName>
</protein>
<feature type="region of interest" description="Disordered" evidence="1">
    <location>
        <begin position="25"/>
        <end position="44"/>
    </location>
</feature>
<dbReference type="Proteomes" id="UP000095283">
    <property type="component" value="Unplaced"/>
</dbReference>
<dbReference type="PANTHER" id="PTHR12436">
    <property type="entry name" value="80 KDA MCM3-ASSOCIATED PROTEIN"/>
    <property type="match status" value="1"/>
</dbReference>
<reference evidence="3" key="1">
    <citation type="submission" date="2016-11" db="UniProtKB">
        <authorList>
            <consortium name="WormBaseParasite"/>
        </authorList>
    </citation>
    <scope>IDENTIFICATION</scope>
</reference>
<feature type="compositionally biased region" description="Basic and acidic residues" evidence="1">
    <location>
        <begin position="272"/>
        <end position="283"/>
    </location>
</feature>
<dbReference type="Gene3D" id="1.25.40.990">
    <property type="match status" value="1"/>
</dbReference>
<feature type="region of interest" description="Disordered" evidence="1">
    <location>
        <begin position="267"/>
        <end position="303"/>
    </location>
</feature>
<organism evidence="2 3">
    <name type="scientific">Heterorhabditis bacteriophora</name>
    <name type="common">Entomopathogenic nematode worm</name>
    <dbReference type="NCBI Taxonomy" id="37862"/>
    <lineage>
        <taxon>Eukaryota</taxon>
        <taxon>Metazoa</taxon>
        <taxon>Ecdysozoa</taxon>
        <taxon>Nematoda</taxon>
        <taxon>Chromadorea</taxon>
        <taxon>Rhabditida</taxon>
        <taxon>Rhabditina</taxon>
        <taxon>Rhabditomorpha</taxon>
        <taxon>Strongyloidea</taxon>
        <taxon>Heterorhabditidae</taxon>
        <taxon>Heterorhabditis</taxon>
    </lineage>
</organism>
<feature type="compositionally biased region" description="Polar residues" evidence="1">
    <location>
        <begin position="176"/>
        <end position="191"/>
    </location>
</feature>
<dbReference type="WBParaSite" id="Hba_20699">
    <property type="protein sequence ID" value="Hba_20699"/>
    <property type="gene ID" value="Hba_20699"/>
</dbReference>
<feature type="region of interest" description="Disordered" evidence="1">
    <location>
        <begin position="176"/>
        <end position="200"/>
    </location>
</feature>
<evidence type="ECO:0000313" key="3">
    <source>
        <dbReference type="WBParaSite" id="Hba_20699"/>
    </source>
</evidence>
<accession>A0A1I7XSA5</accession>
<dbReference type="InterPro" id="IPR045107">
    <property type="entry name" value="SAC3/GANP/THP3"/>
</dbReference>
<dbReference type="GO" id="GO:0005634">
    <property type="term" value="C:nucleus"/>
    <property type="evidence" value="ECO:0007669"/>
    <property type="project" value="TreeGrafter"/>
</dbReference>
<feature type="region of interest" description="Disordered" evidence="1">
    <location>
        <begin position="85"/>
        <end position="119"/>
    </location>
</feature>
<dbReference type="AlphaFoldDB" id="A0A1I7XSA5"/>
<keyword evidence="2" id="KW-1185">Reference proteome</keyword>
<name>A0A1I7XSA5_HETBA</name>
<dbReference type="PANTHER" id="PTHR12436:SF4">
    <property type="entry name" value="LEUKOCYTE RECEPTOR CLUSTER MEMBER 8"/>
    <property type="match status" value="1"/>
</dbReference>
<evidence type="ECO:0000256" key="1">
    <source>
        <dbReference type="SAM" id="MobiDB-lite"/>
    </source>
</evidence>
<feature type="compositionally biased region" description="Polar residues" evidence="1">
    <location>
        <begin position="85"/>
        <end position="102"/>
    </location>
</feature>
<proteinExistence type="predicted"/>
<sequence>MPGSVPPPPPSNGTVKSAWETAQKELKKVAPQQPKPPVPSPNAQTSMLHYYPWMAQQYGMGGYGTQQYPSQSNYPGYATYGQSAAPNSNYEPHATNHGNFHQQPKLWNGGNQGSPQQKWIKQGNPSMIQRPAWQPGQNFVQNEPKTWNKPNTNQQQSSKKFQPFTLQQNKLPGTLSSSFVQARNPPDQSSAPGGLGSMPDNVKRYVERAYLAAQSSEDRQKVQEYLEKRLKPLLQAGTARAVDWDREPLPHERDYVLPTQWTPFSVLHASPKKREQSRKEENRKRSRSPVDGGAKRDRRSSSGEPEVVKVKVLYFNIYRRDDNRKEERARRFADDSRLSQSSVARPVRIRLVKGTCNKIEKSFFRLTTVFVITYLHQSCFILVGYFRQDLTVQRVRNKFTVMVYEINARIALENKDREEFNKCQSQLKLLYHEIGGCANESEFIAYRLLYYVAMNNTLDVSTLLKGILKAVVCVLGYFSKFSISQNYGEWNKTRNI</sequence>
<evidence type="ECO:0000313" key="2">
    <source>
        <dbReference type="Proteomes" id="UP000095283"/>
    </source>
</evidence>
<feature type="compositionally biased region" description="Basic and acidic residues" evidence="1">
    <location>
        <begin position="293"/>
        <end position="303"/>
    </location>
</feature>